<dbReference type="Proteomes" id="UP001274830">
    <property type="component" value="Unassembled WGS sequence"/>
</dbReference>
<dbReference type="Pfam" id="PF00069">
    <property type="entry name" value="Pkinase"/>
    <property type="match status" value="1"/>
</dbReference>
<protein>
    <submittedName>
        <fullName evidence="3">Trifunctional histidinol dehydrogenase</fullName>
    </submittedName>
</protein>
<organism evidence="3 4">
    <name type="scientific">Recurvomyces mirabilis</name>
    <dbReference type="NCBI Taxonomy" id="574656"/>
    <lineage>
        <taxon>Eukaryota</taxon>
        <taxon>Fungi</taxon>
        <taxon>Dikarya</taxon>
        <taxon>Ascomycota</taxon>
        <taxon>Pezizomycotina</taxon>
        <taxon>Dothideomycetes</taxon>
        <taxon>Dothideomycetidae</taxon>
        <taxon>Mycosphaerellales</taxon>
        <taxon>Teratosphaeriaceae</taxon>
        <taxon>Recurvomyces</taxon>
    </lineage>
</organism>
<feature type="compositionally biased region" description="Basic and acidic residues" evidence="1">
    <location>
        <begin position="246"/>
        <end position="267"/>
    </location>
</feature>
<dbReference type="SUPFAM" id="SSF56112">
    <property type="entry name" value="Protein kinase-like (PK-like)"/>
    <property type="match status" value="1"/>
</dbReference>
<dbReference type="GO" id="GO:0007165">
    <property type="term" value="P:signal transduction"/>
    <property type="evidence" value="ECO:0007669"/>
    <property type="project" value="TreeGrafter"/>
</dbReference>
<dbReference type="InterPro" id="IPR000719">
    <property type="entry name" value="Prot_kinase_dom"/>
</dbReference>
<feature type="compositionally biased region" description="Low complexity" evidence="1">
    <location>
        <begin position="233"/>
        <end position="244"/>
    </location>
</feature>
<dbReference type="PROSITE" id="PS00108">
    <property type="entry name" value="PROTEIN_KINASE_ST"/>
    <property type="match status" value="1"/>
</dbReference>
<gene>
    <name evidence="3" type="primary">HIS4_4</name>
    <name evidence="3" type="ORF">LTR78_006000</name>
</gene>
<evidence type="ECO:0000313" key="4">
    <source>
        <dbReference type="Proteomes" id="UP001274830"/>
    </source>
</evidence>
<dbReference type="PANTHER" id="PTHR23257:SF958">
    <property type="entry name" value="SERINE_THREONINE-PROTEIN KINASE WNK4"/>
    <property type="match status" value="1"/>
</dbReference>
<dbReference type="InterPro" id="IPR008271">
    <property type="entry name" value="Ser/Thr_kinase_AS"/>
</dbReference>
<evidence type="ECO:0000256" key="1">
    <source>
        <dbReference type="SAM" id="MobiDB-lite"/>
    </source>
</evidence>
<proteinExistence type="predicted"/>
<dbReference type="Gene3D" id="1.10.510.10">
    <property type="entry name" value="Transferase(Phosphotransferase) domain 1"/>
    <property type="match status" value="1"/>
</dbReference>
<sequence>MFLESLATAGLLLDKGELEPNPVSDFTTILHLDLKTPNMFVGANTSDRFRGYPLPKMGDFGLCWTPANGPHGLKNQKCCGTPFNKPPEQHLAGKDDSMLAMDSKTNVWGVGNLMWSLIEQEVGDHRAKWETTEPLNDYDPDRLDVPQSRDLSMTRYSVYLRGLIQICLSYNSAQRPDFEDVLRTIRLHYDANPVLRNLLGRGEDDPAFKPDSANSIKAFMKTGETWKWARLGAPLDDAPKPKAAGGRRDLPRVPPLRFDHDGGDHDQPPGGVPGPGIKALRPQRRPRPQPSATVQPLTGPGNTRERPATTTRSPPTGPPPAMGGGEELQGPMERLRRAMGEGKALRDLAGRQCRLLSARTLFQRPPVRVPRGPRARELVQQVQLLCLRRLF</sequence>
<dbReference type="GO" id="GO:0005524">
    <property type="term" value="F:ATP binding"/>
    <property type="evidence" value="ECO:0007669"/>
    <property type="project" value="InterPro"/>
</dbReference>
<dbReference type="GO" id="GO:0004672">
    <property type="term" value="F:protein kinase activity"/>
    <property type="evidence" value="ECO:0007669"/>
    <property type="project" value="InterPro"/>
</dbReference>
<comment type="caution">
    <text evidence="3">The sequence shown here is derived from an EMBL/GenBank/DDBJ whole genome shotgun (WGS) entry which is preliminary data.</text>
</comment>
<dbReference type="InterPro" id="IPR011009">
    <property type="entry name" value="Kinase-like_dom_sf"/>
</dbReference>
<evidence type="ECO:0000313" key="3">
    <source>
        <dbReference type="EMBL" id="KAK3674153.1"/>
    </source>
</evidence>
<reference evidence="3" key="1">
    <citation type="submission" date="2023-07" db="EMBL/GenBank/DDBJ databases">
        <title>Black Yeasts Isolated from many extreme environments.</title>
        <authorList>
            <person name="Coleine C."/>
            <person name="Stajich J.E."/>
            <person name="Selbmann L."/>
        </authorList>
    </citation>
    <scope>NUCLEOTIDE SEQUENCE</scope>
    <source>
        <strain evidence="3">CCFEE 5485</strain>
    </source>
</reference>
<dbReference type="PANTHER" id="PTHR23257">
    <property type="entry name" value="SERINE-THREONINE PROTEIN KINASE"/>
    <property type="match status" value="1"/>
</dbReference>
<dbReference type="EMBL" id="JAUTXT010000021">
    <property type="protein sequence ID" value="KAK3674153.1"/>
    <property type="molecule type" value="Genomic_DNA"/>
</dbReference>
<feature type="domain" description="Protein kinase" evidence="2">
    <location>
        <begin position="1"/>
        <end position="195"/>
    </location>
</feature>
<name>A0AAE1C0P2_9PEZI</name>
<dbReference type="PROSITE" id="PS50011">
    <property type="entry name" value="PROTEIN_KINASE_DOM"/>
    <property type="match status" value="1"/>
</dbReference>
<keyword evidence="4" id="KW-1185">Reference proteome</keyword>
<evidence type="ECO:0000259" key="2">
    <source>
        <dbReference type="PROSITE" id="PS50011"/>
    </source>
</evidence>
<dbReference type="InterPro" id="IPR050167">
    <property type="entry name" value="Ser_Thr_protein_kinase"/>
</dbReference>
<dbReference type="AlphaFoldDB" id="A0AAE1C0P2"/>
<dbReference type="GO" id="GO:0005737">
    <property type="term" value="C:cytoplasm"/>
    <property type="evidence" value="ECO:0007669"/>
    <property type="project" value="TreeGrafter"/>
</dbReference>
<accession>A0AAE1C0P2</accession>
<feature type="region of interest" description="Disordered" evidence="1">
    <location>
        <begin position="232"/>
        <end position="328"/>
    </location>
</feature>